<accession>J4I809</accession>
<dbReference type="InParanoid" id="J4I809"/>
<name>J4I809_9APHY</name>
<protein>
    <submittedName>
        <fullName evidence="1">Uncharacterized protein</fullName>
    </submittedName>
</protein>
<keyword evidence="2" id="KW-1185">Reference proteome</keyword>
<dbReference type="OrthoDB" id="2753739at2759"/>
<evidence type="ECO:0000313" key="1">
    <source>
        <dbReference type="EMBL" id="CCL98591.1"/>
    </source>
</evidence>
<dbReference type="GeneID" id="24093502"/>
<reference evidence="1 2" key="1">
    <citation type="journal article" date="2012" name="Appl. Environ. Microbiol.">
        <title>Short-read sequencing for genomic analysis of the brown rot fungus Fibroporia radiculosa.</title>
        <authorList>
            <person name="Tang J.D."/>
            <person name="Perkins A.D."/>
            <person name="Sonstegard T.S."/>
            <person name="Schroeder S.G."/>
            <person name="Burgess S.C."/>
            <person name="Diehl S.V."/>
        </authorList>
    </citation>
    <scope>NUCLEOTIDE SEQUENCE [LARGE SCALE GENOMIC DNA]</scope>
    <source>
        <strain evidence="1 2">TFFH 294</strain>
    </source>
</reference>
<dbReference type="EMBL" id="HE796892">
    <property type="protein sequence ID" value="CCL98591.1"/>
    <property type="molecule type" value="Genomic_DNA"/>
</dbReference>
<dbReference type="HOGENOM" id="CLU_036316_4_1_1"/>
<proteinExistence type="predicted"/>
<gene>
    <name evidence="1" type="ORF">FIBRA_00593</name>
</gene>
<dbReference type="AlphaFoldDB" id="J4I809"/>
<organism evidence="1 2">
    <name type="scientific">Fibroporia radiculosa</name>
    <dbReference type="NCBI Taxonomy" id="599839"/>
    <lineage>
        <taxon>Eukaryota</taxon>
        <taxon>Fungi</taxon>
        <taxon>Dikarya</taxon>
        <taxon>Basidiomycota</taxon>
        <taxon>Agaricomycotina</taxon>
        <taxon>Agaricomycetes</taxon>
        <taxon>Polyporales</taxon>
        <taxon>Fibroporiaceae</taxon>
        <taxon>Fibroporia</taxon>
    </lineage>
</organism>
<sequence>MVDPGSSSASIFNMLQDHILEIPRVPALPTEVWERVIDFIPAVDRMGGFRDSRQDLFACALTCRAWLPRSRLHLFYRVEIPTSRHLSSFAKQIRLYPFLEEFVREVALWPFEKQSKAVGTFPLMLARKLKSVRILHINMHTTDDYVFPPTHDVFHISLCEFTSVTTLELNYVKFSTYTAMGRLLSSLPHLSVLACNALYVSKDIYSKTIELRKPRRSLSCLAMQFMEMSGNMVECLLADMSTASLATIIIMDARQEDINHIDRLLQASGKSLQHFQLNQYRDLWVTSVLPAEKKPILADNSGLKSICLELADGASWISAILIQLKSAALKSIILEVSPFLTESHLDTYGCDDIDAIISSEPLSKKLVQLIFQYRFETKQDKEVWMKSEIPRRFPRSATRSIIRFQRTHRDQAWWETG</sequence>
<dbReference type="Proteomes" id="UP000006352">
    <property type="component" value="Unassembled WGS sequence"/>
</dbReference>
<dbReference type="STRING" id="599839.J4I809"/>
<dbReference type="RefSeq" id="XP_012177874.1">
    <property type="nucleotide sequence ID" value="XM_012322484.1"/>
</dbReference>
<evidence type="ECO:0000313" key="2">
    <source>
        <dbReference type="Proteomes" id="UP000006352"/>
    </source>
</evidence>